<dbReference type="PANTHER" id="PTHR43135:SF3">
    <property type="entry name" value="ALPHA-D-RIBOSE 1-METHYLPHOSPHONATE 5-TRIPHOSPHATE DIPHOSPHATASE"/>
    <property type="match status" value="1"/>
</dbReference>
<dbReference type="Pfam" id="PF01979">
    <property type="entry name" value="Amidohydro_1"/>
    <property type="match status" value="1"/>
</dbReference>
<keyword evidence="2" id="KW-0378">Hydrolase</keyword>
<dbReference type="InterPro" id="IPR032466">
    <property type="entry name" value="Metal_Hydrolase"/>
</dbReference>
<dbReference type="GO" id="GO:0016810">
    <property type="term" value="F:hydrolase activity, acting on carbon-nitrogen (but not peptide) bonds"/>
    <property type="evidence" value="ECO:0007669"/>
    <property type="project" value="InterPro"/>
</dbReference>
<evidence type="ECO:0000259" key="1">
    <source>
        <dbReference type="Pfam" id="PF01979"/>
    </source>
</evidence>
<reference evidence="2" key="1">
    <citation type="submission" date="2020-01" db="EMBL/GenBank/DDBJ databases">
        <authorList>
            <person name="Meier V. D."/>
            <person name="Meier V D."/>
        </authorList>
    </citation>
    <scope>NUCLEOTIDE SEQUENCE</scope>
    <source>
        <strain evidence="2">HLG_WM_MAG_10</strain>
    </source>
</reference>
<dbReference type="InterPro" id="IPR011059">
    <property type="entry name" value="Metal-dep_hydrolase_composite"/>
</dbReference>
<proteinExistence type="predicted"/>
<dbReference type="SUPFAM" id="SSF51556">
    <property type="entry name" value="Metallo-dependent hydrolases"/>
    <property type="match status" value="1"/>
</dbReference>
<gene>
    <name evidence="2" type="ORF">HELGO_WM17813</name>
</gene>
<evidence type="ECO:0000313" key="2">
    <source>
        <dbReference type="EMBL" id="CAA6819444.1"/>
    </source>
</evidence>
<dbReference type="AlphaFoldDB" id="A0A6S6TJC4"/>
<sequence>MGLQKLAAVLFLCLWSLVTIGQVTFPKNGVYDEQEGHYAFTNATIYVSPEKKLEKATLLIKKGKIIAVGTDLRIPVDAVTIDLNGKYIYPSFIELSSNYGMPKPVGTKRKSSAPQTLSNKEGAYSWNEGLKPEQDATALFTVDKKSATELRALGFGTALTHQMDGMSRGTSALVLLGEEKEHDMILKAQASAHWSFSKGTSKQNYPSSRMGAIALLRQTYYDGKWYAEQGKGETYNISLEKWNKIQDVPQFFELSNRLDLLRADKLGDEFGVQYIFRGGGDEFLRLDAIKKTNAALVIPMHFPKAYDVSDPYDAEEISLTQMKYWELAPTNPARLAAAGIPFAMTSRLNKDKKDFWKQVRKAYQHGLSEKDLLKALTTTPAKLIKAEQWLGTLEKDKFANFIILSDNLLNEKVVLYQNWVKGKPYVIKELNGVDIRGTYILSIDNKTYPLEVKGTESAAELYWTSPTDSSKQNKLKYSLTNNTISFVFVSEKDTTKKDLKMYRLSGKTTAKEWSGQATTFEGTWVNWTATRIGAAKADTSKLPKQVKLDELGAVFYPWSPYGSTKANLPKKETVLIKNVTVWTGEKKGNLEGTDVLVEDGKIAKIAKNINGTGATIIDGTGKHLTAGIIDEHSHISISYGVNEGTQASSAEVRIGDVINSEEVNMYRQLAGGVTGAQLLHGSANPIGGQSAIIKFRWGSLPEEMKHKGADGFIKFALGENVKRSNWGPNAKVRFPQTRMGVEQVYEDHFTRAAEYGAALAAGKPVRKDLELDAILEIINKKRFVSCHSYVQSEIMMLMRIAEKHKFTLNTFTHILEGYKVADKMKAHGAGASTFSDWWAYKYEVIDAIPYNAKILDDMGVIVAINSDDAEMGRRLNQEAAKAVKYGGMSETAAWNMVTHNPAKLLHLEEEVGSIKVGKSADIVLWSHNPLSIYAKAEKTFVDGICLFDRKEDEAKRVRIKIERNRLIQKMLNAKEKGAPTQPAIFIPKQHYHCGNTDCNKFVDFNVDVNGVD</sequence>
<name>A0A6S6TJC4_9BACT</name>
<protein>
    <submittedName>
        <fullName evidence="2">Secreted enzyme, contains two amidohydrolase related domains</fullName>
    </submittedName>
</protein>
<dbReference type="Gene3D" id="2.30.40.10">
    <property type="entry name" value="Urease, subunit C, domain 1"/>
    <property type="match status" value="1"/>
</dbReference>
<feature type="domain" description="Amidohydrolase-related" evidence="1">
    <location>
        <begin position="853"/>
        <end position="939"/>
    </location>
</feature>
<accession>A0A6S6TJC4</accession>
<dbReference type="EMBL" id="CACVAQ010000274">
    <property type="protein sequence ID" value="CAA6819444.1"/>
    <property type="molecule type" value="Genomic_DNA"/>
</dbReference>
<dbReference type="InterPro" id="IPR006680">
    <property type="entry name" value="Amidohydro-rel"/>
</dbReference>
<dbReference type="Gene3D" id="3.20.20.140">
    <property type="entry name" value="Metal-dependent hydrolases"/>
    <property type="match status" value="2"/>
</dbReference>
<organism evidence="2">
    <name type="scientific">uncultured Aureispira sp</name>
    <dbReference type="NCBI Taxonomy" id="1331704"/>
    <lineage>
        <taxon>Bacteria</taxon>
        <taxon>Pseudomonadati</taxon>
        <taxon>Bacteroidota</taxon>
        <taxon>Saprospiria</taxon>
        <taxon>Saprospirales</taxon>
        <taxon>Saprospiraceae</taxon>
        <taxon>Aureispira</taxon>
        <taxon>environmental samples</taxon>
    </lineage>
</organism>
<dbReference type="InterPro" id="IPR051781">
    <property type="entry name" value="Metallo-dep_Hydrolase"/>
</dbReference>
<dbReference type="PANTHER" id="PTHR43135">
    <property type="entry name" value="ALPHA-D-RIBOSE 1-METHYLPHOSPHONATE 5-TRIPHOSPHATE DIPHOSPHATASE"/>
    <property type="match status" value="1"/>
</dbReference>
<dbReference type="SUPFAM" id="SSF51338">
    <property type="entry name" value="Composite domain of metallo-dependent hydrolases"/>
    <property type="match status" value="2"/>
</dbReference>